<dbReference type="CDD" id="cd08045">
    <property type="entry name" value="HFD_TAF4"/>
    <property type="match status" value="1"/>
</dbReference>
<evidence type="ECO:0000256" key="4">
    <source>
        <dbReference type="ARBA" id="ARBA00023163"/>
    </source>
</evidence>
<dbReference type="PANTHER" id="PTHR15138:SF14">
    <property type="entry name" value="TRANSCRIPTION INITIATION FACTOR TFIID SUBUNIT 4"/>
    <property type="match status" value="1"/>
</dbReference>
<name>A0A0H5QKX5_9EUKA</name>
<evidence type="ECO:0000313" key="8">
    <source>
        <dbReference type="EMBL" id="CRZ01991.1"/>
    </source>
</evidence>
<evidence type="ECO:0000259" key="7">
    <source>
        <dbReference type="Pfam" id="PF05236"/>
    </source>
</evidence>
<dbReference type="GO" id="GO:0046982">
    <property type="term" value="F:protein heterodimerization activity"/>
    <property type="evidence" value="ECO:0007669"/>
    <property type="project" value="InterPro"/>
</dbReference>
<comment type="similarity">
    <text evidence="2">Belongs to the TAF4 family.</text>
</comment>
<evidence type="ECO:0000256" key="3">
    <source>
        <dbReference type="ARBA" id="ARBA00023015"/>
    </source>
</evidence>
<comment type="subcellular location">
    <subcellularLocation>
        <location evidence="1">Nucleus</location>
    </subcellularLocation>
</comment>
<evidence type="ECO:0000256" key="5">
    <source>
        <dbReference type="ARBA" id="ARBA00023242"/>
    </source>
</evidence>
<feature type="domain" description="Transcription initiation factor TFIID component TAF4 C-terminal" evidence="7">
    <location>
        <begin position="119"/>
        <end position="371"/>
    </location>
</feature>
<dbReference type="Pfam" id="PF05236">
    <property type="entry name" value="TAF4"/>
    <property type="match status" value="1"/>
</dbReference>
<reference evidence="8" key="1">
    <citation type="submission" date="2015-04" db="EMBL/GenBank/DDBJ databases">
        <title>The genome sequence of the plant pathogenic Rhizarian Plasmodiophora brassicae reveals insights in its biotrophic life cycle and the origin of chitin synthesis.</title>
        <authorList>
            <person name="Schwelm A."/>
            <person name="Fogelqvist J."/>
            <person name="Knaust A."/>
            <person name="Julke S."/>
            <person name="Lilja T."/>
            <person name="Dhandapani V."/>
            <person name="Bonilla-Rosso G."/>
            <person name="Karlsson M."/>
            <person name="Shevchenko A."/>
            <person name="Choi S.R."/>
            <person name="Kim H.G."/>
            <person name="Park J.Y."/>
            <person name="Lim Y.P."/>
            <person name="Ludwig-Muller J."/>
            <person name="Dixelius C."/>
        </authorList>
    </citation>
    <scope>NUCLEOTIDE SEQUENCE</scope>
    <source>
        <tissue evidence="8">Potato root galls</tissue>
    </source>
</reference>
<keyword evidence="4" id="KW-0804">Transcription</keyword>
<evidence type="ECO:0000256" key="6">
    <source>
        <dbReference type="SAM" id="MobiDB-lite"/>
    </source>
</evidence>
<dbReference type="InterPro" id="IPR007900">
    <property type="entry name" value="TAF4_C"/>
</dbReference>
<evidence type="ECO:0000256" key="1">
    <source>
        <dbReference type="ARBA" id="ARBA00004123"/>
    </source>
</evidence>
<keyword evidence="3" id="KW-0805">Transcription regulation</keyword>
<dbReference type="GO" id="GO:0016251">
    <property type="term" value="F:RNA polymerase II general transcription initiation factor activity"/>
    <property type="evidence" value="ECO:0007669"/>
    <property type="project" value="TreeGrafter"/>
</dbReference>
<accession>A0A0H5QKX5</accession>
<proteinExistence type="inferred from homology"/>
<keyword evidence="5" id="KW-0539">Nucleus</keyword>
<sequence>MDIIDESDSESSDSAAVALNYISNPNVGEQRIVTNPYMIERMATNPVTGERLHPALQAQINRNQHRSGNTLSAVHHGATAIPLSHPENYSSSMLPSHVPQQQGPSTAPTADETNVYDPFAAAGLDLQRERQNLNALNEAAAAESRRFLSARQVMEEQFFVRQLQLKTLLLSIAKKRGLVGVSDGVCETVTFALQEHLEDVIEQLVAISKKRTDEQKPQLPFEVISEPHQIVKRIQKAEETEKRRLQHEEHLRILIEAKAFREARGNEEELDSKTAERLRSVEDAEKERQKLTDINDAALLAIGGGTEFSFKKKTATTTPTTVAQIPLQTSFLPASALSTRDASVSRCLCLQDCIHYLERDYHSTKSNLLFKLYHRVGVNRLRR</sequence>
<dbReference type="EMBL" id="HACM01001549">
    <property type="protein sequence ID" value="CRZ01991.1"/>
    <property type="molecule type" value="Transcribed_RNA"/>
</dbReference>
<dbReference type="PANTHER" id="PTHR15138">
    <property type="entry name" value="TRANSCRIPTION INITIATION FACTOR TFIID SUBUNIT 4"/>
    <property type="match status" value="1"/>
</dbReference>
<feature type="region of interest" description="Disordered" evidence="6">
    <location>
        <begin position="88"/>
        <end position="112"/>
    </location>
</feature>
<dbReference type="AlphaFoldDB" id="A0A0H5QKX5"/>
<dbReference type="GO" id="GO:0005669">
    <property type="term" value="C:transcription factor TFIID complex"/>
    <property type="evidence" value="ECO:0007669"/>
    <property type="project" value="InterPro"/>
</dbReference>
<organism evidence="8">
    <name type="scientific">Spongospora subterranea</name>
    <dbReference type="NCBI Taxonomy" id="70186"/>
    <lineage>
        <taxon>Eukaryota</taxon>
        <taxon>Sar</taxon>
        <taxon>Rhizaria</taxon>
        <taxon>Endomyxa</taxon>
        <taxon>Phytomyxea</taxon>
        <taxon>Plasmodiophorida</taxon>
        <taxon>Plasmodiophoridae</taxon>
        <taxon>Spongospora</taxon>
    </lineage>
</organism>
<evidence type="ECO:0000256" key="2">
    <source>
        <dbReference type="ARBA" id="ARBA00006178"/>
    </source>
</evidence>
<dbReference type="InterPro" id="IPR045144">
    <property type="entry name" value="TAF4"/>
</dbReference>
<dbReference type="Gene3D" id="1.10.20.10">
    <property type="entry name" value="Histone, subunit A"/>
    <property type="match status" value="1"/>
</dbReference>
<dbReference type="GO" id="GO:0003677">
    <property type="term" value="F:DNA binding"/>
    <property type="evidence" value="ECO:0007669"/>
    <property type="project" value="TreeGrafter"/>
</dbReference>
<protein>
    <recommendedName>
        <fullName evidence="7">Transcription initiation factor TFIID component TAF4 C-terminal domain-containing protein</fullName>
    </recommendedName>
</protein>
<dbReference type="GO" id="GO:0006367">
    <property type="term" value="P:transcription initiation at RNA polymerase II promoter"/>
    <property type="evidence" value="ECO:0007669"/>
    <property type="project" value="TreeGrafter"/>
</dbReference>
<dbReference type="InterPro" id="IPR009072">
    <property type="entry name" value="Histone-fold"/>
</dbReference>